<dbReference type="EMBL" id="MU277195">
    <property type="protein sequence ID" value="KAI0065563.1"/>
    <property type="molecule type" value="Genomic_DNA"/>
</dbReference>
<dbReference type="Proteomes" id="UP000814140">
    <property type="component" value="Unassembled WGS sequence"/>
</dbReference>
<evidence type="ECO:0000313" key="2">
    <source>
        <dbReference type="Proteomes" id="UP000814140"/>
    </source>
</evidence>
<proteinExistence type="predicted"/>
<accession>A0ACB8T9R6</accession>
<name>A0ACB8T9R6_9AGAM</name>
<gene>
    <name evidence="1" type="ORF">BV25DRAFT_1706624</name>
</gene>
<keyword evidence="2" id="KW-1185">Reference proteome</keyword>
<organism evidence="1 2">
    <name type="scientific">Artomyces pyxidatus</name>
    <dbReference type="NCBI Taxonomy" id="48021"/>
    <lineage>
        <taxon>Eukaryota</taxon>
        <taxon>Fungi</taxon>
        <taxon>Dikarya</taxon>
        <taxon>Basidiomycota</taxon>
        <taxon>Agaricomycotina</taxon>
        <taxon>Agaricomycetes</taxon>
        <taxon>Russulales</taxon>
        <taxon>Auriscalpiaceae</taxon>
        <taxon>Artomyces</taxon>
    </lineage>
</organism>
<sequence>MSGIITDSVALQYTIELAACGMLDGPHGGQSLDITDRLRRLRLYDAAWRTLSWTKEEKSTCFDGFWSPSLDSNMLIFRKLDLVLPGQLSCYMIPSMLRGVDEQRFDLAMQGSSHIGIDVSQDLFIFLDRLSSQYHLRAIATGDPHPLACNNGVIHTAQGQPIISIIEIREDFLLEAIKRRGVIEYSVWNWKTGITEYKAVEPLSSRYEARCEPHSRESAWSCGL</sequence>
<evidence type="ECO:0000313" key="1">
    <source>
        <dbReference type="EMBL" id="KAI0065563.1"/>
    </source>
</evidence>
<reference evidence="1" key="2">
    <citation type="journal article" date="2022" name="New Phytol.">
        <title>Evolutionary transition to the ectomycorrhizal habit in the genomes of a hyperdiverse lineage of mushroom-forming fungi.</title>
        <authorList>
            <person name="Looney B."/>
            <person name="Miyauchi S."/>
            <person name="Morin E."/>
            <person name="Drula E."/>
            <person name="Courty P.E."/>
            <person name="Kohler A."/>
            <person name="Kuo A."/>
            <person name="LaButti K."/>
            <person name="Pangilinan J."/>
            <person name="Lipzen A."/>
            <person name="Riley R."/>
            <person name="Andreopoulos W."/>
            <person name="He G."/>
            <person name="Johnson J."/>
            <person name="Nolan M."/>
            <person name="Tritt A."/>
            <person name="Barry K.W."/>
            <person name="Grigoriev I.V."/>
            <person name="Nagy L.G."/>
            <person name="Hibbett D."/>
            <person name="Henrissat B."/>
            <person name="Matheny P.B."/>
            <person name="Labbe J."/>
            <person name="Martin F.M."/>
        </authorList>
    </citation>
    <scope>NUCLEOTIDE SEQUENCE</scope>
    <source>
        <strain evidence="1">HHB10654</strain>
    </source>
</reference>
<reference evidence="1" key="1">
    <citation type="submission" date="2021-03" db="EMBL/GenBank/DDBJ databases">
        <authorList>
            <consortium name="DOE Joint Genome Institute"/>
            <person name="Ahrendt S."/>
            <person name="Looney B.P."/>
            <person name="Miyauchi S."/>
            <person name="Morin E."/>
            <person name="Drula E."/>
            <person name="Courty P.E."/>
            <person name="Chicoki N."/>
            <person name="Fauchery L."/>
            <person name="Kohler A."/>
            <person name="Kuo A."/>
            <person name="Labutti K."/>
            <person name="Pangilinan J."/>
            <person name="Lipzen A."/>
            <person name="Riley R."/>
            <person name="Andreopoulos W."/>
            <person name="He G."/>
            <person name="Johnson J."/>
            <person name="Barry K.W."/>
            <person name="Grigoriev I.V."/>
            <person name="Nagy L."/>
            <person name="Hibbett D."/>
            <person name="Henrissat B."/>
            <person name="Matheny P.B."/>
            <person name="Labbe J."/>
            <person name="Martin F."/>
        </authorList>
    </citation>
    <scope>NUCLEOTIDE SEQUENCE</scope>
    <source>
        <strain evidence="1">HHB10654</strain>
    </source>
</reference>
<protein>
    <submittedName>
        <fullName evidence="1">Uncharacterized protein</fullName>
    </submittedName>
</protein>
<comment type="caution">
    <text evidence="1">The sequence shown here is derived from an EMBL/GenBank/DDBJ whole genome shotgun (WGS) entry which is preliminary data.</text>
</comment>